<comment type="caution">
    <text evidence="1">The sequence shown here is derived from an EMBL/GenBank/DDBJ whole genome shotgun (WGS) entry which is preliminary data.</text>
</comment>
<dbReference type="EMBL" id="ABCC02000057">
    <property type="protein sequence ID" value="EDP13045.1"/>
    <property type="molecule type" value="Genomic_DNA"/>
</dbReference>
<dbReference type="Proteomes" id="UP000005396">
    <property type="component" value="Unassembled WGS sequence"/>
</dbReference>
<protein>
    <submittedName>
        <fullName evidence="1">Uncharacterized protein</fullName>
    </submittedName>
</protein>
<organism evidence="1 2">
    <name type="scientific">Enterocloster bolteae (strain ATCC BAA-613 / DSM 15670 / CCUG 46953 / JCM 12243 / WAL 16351)</name>
    <name type="common">Clostridium bolteae</name>
    <dbReference type="NCBI Taxonomy" id="411902"/>
    <lineage>
        <taxon>Bacteria</taxon>
        <taxon>Bacillati</taxon>
        <taxon>Bacillota</taxon>
        <taxon>Clostridia</taxon>
        <taxon>Lachnospirales</taxon>
        <taxon>Lachnospiraceae</taxon>
        <taxon>Enterocloster</taxon>
    </lineage>
</organism>
<evidence type="ECO:0000313" key="2">
    <source>
        <dbReference type="Proteomes" id="UP000005396"/>
    </source>
</evidence>
<accession>A8S3N6</accession>
<dbReference type="AlphaFoldDB" id="A8S3N6"/>
<sequence length="34" mass="4228">MGIKENPHGYQYWKILLRFFCIRTPLVKYKIHFS</sequence>
<evidence type="ECO:0000313" key="1">
    <source>
        <dbReference type="EMBL" id="EDP13045.1"/>
    </source>
</evidence>
<name>A8S3N6_ENTBW</name>
<reference evidence="1 2" key="1">
    <citation type="submission" date="2007-08" db="EMBL/GenBank/DDBJ databases">
        <authorList>
            <person name="Fulton L."/>
            <person name="Clifton S."/>
            <person name="Fulton B."/>
            <person name="Xu J."/>
            <person name="Minx P."/>
            <person name="Pepin K.H."/>
            <person name="Johnson M."/>
            <person name="Thiruvilangam P."/>
            <person name="Bhonagiri V."/>
            <person name="Nash W.E."/>
            <person name="Mardis E.R."/>
            <person name="Wilson R.K."/>
        </authorList>
    </citation>
    <scope>NUCLEOTIDE SEQUENCE [LARGE SCALE GENOMIC DNA]</scope>
    <source>
        <strain evidence="2">ATCC BAA-613 / DSM 15670 / CCUG 46953 / JCM 12243 / WAL 16351</strain>
    </source>
</reference>
<dbReference type="HOGENOM" id="CLU_3372991_0_0_9"/>
<gene>
    <name evidence="1" type="ORF">CLOBOL_06677</name>
</gene>
<proteinExistence type="predicted"/>
<reference evidence="1 2" key="2">
    <citation type="submission" date="2007-09" db="EMBL/GenBank/DDBJ databases">
        <title>Draft genome sequence of Clostridium bolteae (ATCC BAA-613).</title>
        <authorList>
            <person name="Sudarsanam P."/>
            <person name="Ley R."/>
            <person name="Guruge J."/>
            <person name="Turnbaugh P.J."/>
            <person name="Mahowald M."/>
            <person name="Liep D."/>
            <person name="Gordon J."/>
        </authorList>
    </citation>
    <scope>NUCLEOTIDE SEQUENCE [LARGE SCALE GENOMIC DNA]</scope>
    <source>
        <strain evidence="2">ATCC BAA-613 / DSM 15670 / CCUG 46953 / JCM 12243 / WAL 16351</strain>
    </source>
</reference>
<dbReference type="PaxDb" id="411902-CLOBOL_06677"/>